<accession>A0ACB5TX41</accession>
<reference evidence="1" key="1">
    <citation type="submission" date="2023-04" db="EMBL/GenBank/DDBJ databases">
        <title>Ambrosiozyma monospora NBRC 10751.</title>
        <authorList>
            <person name="Ichikawa N."/>
            <person name="Sato H."/>
            <person name="Tonouchi N."/>
        </authorList>
    </citation>
    <scope>NUCLEOTIDE SEQUENCE</scope>
    <source>
        <strain evidence="1">NBRC 10751</strain>
    </source>
</reference>
<proteinExistence type="predicted"/>
<protein>
    <submittedName>
        <fullName evidence="1">Unnamed protein product</fullName>
    </submittedName>
</protein>
<sequence>MPGNGELKGTCYKSGIIVNKFHQQCEVTNEKIVSMLNGKKAEVTFSCNKTEASCNFQFWIAQQESFFCELNKCDYQYDLQANTTHYKCPDVACKCLPDKMLCGQRGSIDISDFLTETIKGPGDFTCDLEDKNCKFSEPSMNDLIQNVFGDPYITLNCQSGECLHESEIPGFDLPDKPKFGVGDFARIGLTIVAVGLVVAAMGYAIKRSPLFNDDDDSKIALSDDSSGSSDGGNGGSFMEDYQPATFSFENVTYKINGRTVLNNAAGLIQPGECLAIMGGSGAGKTTLLDIIAGKNKSGESSGSLYVNGELISTKQELYNFQQACGFVDQEDVLIPTLTVYETVLNSALSLDQIMNVVYQEVKREEWPLHKNWLHHHLYYF</sequence>
<dbReference type="Proteomes" id="UP001165064">
    <property type="component" value="Unassembled WGS sequence"/>
</dbReference>
<name>A0ACB5TX41_AMBMO</name>
<dbReference type="EMBL" id="BSXS01009941">
    <property type="protein sequence ID" value="GME96957.1"/>
    <property type="molecule type" value="Genomic_DNA"/>
</dbReference>
<organism evidence="1 2">
    <name type="scientific">Ambrosiozyma monospora</name>
    <name type="common">Yeast</name>
    <name type="synonym">Endomycopsis monosporus</name>
    <dbReference type="NCBI Taxonomy" id="43982"/>
    <lineage>
        <taxon>Eukaryota</taxon>
        <taxon>Fungi</taxon>
        <taxon>Dikarya</taxon>
        <taxon>Ascomycota</taxon>
        <taxon>Saccharomycotina</taxon>
        <taxon>Pichiomycetes</taxon>
        <taxon>Pichiales</taxon>
        <taxon>Pichiaceae</taxon>
        <taxon>Ambrosiozyma</taxon>
    </lineage>
</organism>
<evidence type="ECO:0000313" key="2">
    <source>
        <dbReference type="Proteomes" id="UP001165064"/>
    </source>
</evidence>
<gene>
    <name evidence="1" type="ORF">Amon02_001012600</name>
</gene>
<keyword evidence="2" id="KW-1185">Reference proteome</keyword>
<evidence type="ECO:0000313" key="1">
    <source>
        <dbReference type="EMBL" id="GME96957.1"/>
    </source>
</evidence>
<comment type="caution">
    <text evidence="1">The sequence shown here is derived from an EMBL/GenBank/DDBJ whole genome shotgun (WGS) entry which is preliminary data.</text>
</comment>